<evidence type="ECO:0000313" key="3">
    <source>
        <dbReference type="Proteomes" id="UP000245383"/>
    </source>
</evidence>
<name>A0A2T9Y685_9FUNG</name>
<dbReference type="AlphaFoldDB" id="A0A2T9Y685"/>
<dbReference type="Proteomes" id="UP000245383">
    <property type="component" value="Unassembled WGS sequence"/>
</dbReference>
<protein>
    <submittedName>
        <fullName evidence="2">Uncharacterized protein</fullName>
    </submittedName>
</protein>
<feature type="region of interest" description="Disordered" evidence="1">
    <location>
        <begin position="58"/>
        <end position="137"/>
    </location>
</feature>
<feature type="compositionally biased region" description="Polar residues" evidence="1">
    <location>
        <begin position="1"/>
        <end position="11"/>
    </location>
</feature>
<feature type="compositionally biased region" description="Basic and acidic residues" evidence="1">
    <location>
        <begin position="117"/>
        <end position="137"/>
    </location>
</feature>
<feature type="compositionally biased region" description="Polar residues" evidence="1">
    <location>
        <begin position="59"/>
        <end position="79"/>
    </location>
</feature>
<evidence type="ECO:0000313" key="2">
    <source>
        <dbReference type="EMBL" id="PVU87804.1"/>
    </source>
</evidence>
<dbReference type="EMBL" id="MBFR01000444">
    <property type="protein sequence ID" value="PVU87804.1"/>
    <property type="molecule type" value="Genomic_DNA"/>
</dbReference>
<organism evidence="2 3">
    <name type="scientific">Smittium simulii</name>
    <dbReference type="NCBI Taxonomy" id="133385"/>
    <lineage>
        <taxon>Eukaryota</taxon>
        <taxon>Fungi</taxon>
        <taxon>Fungi incertae sedis</taxon>
        <taxon>Zoopagomycota</taxon>
        <taxon>Kickxellomycotina</taxon>
        <taxon>Harpellomycetes</taxon>
        <taxon>Harpellales</taxon>
        <taxon>Legeriomycetaceae</taxon>
        <taxon>Smittium</taxon>
    </lineage>
</organism>
<proteinExistence type="predicted"/>
<feature type="region of interest" description="Disordered" evidence="1">
    <location>
        <begin position="1"/>
        <end position="37"/>
    </location>
</feature>
<accession>A0A2T9Y685</accession>
<evidence type="ECO:0000256" key="1">
    <source>
        <dbReference type="SAM" id="MobiDB-lite"/>
    </source>
</evidence>
<keyword evidence="3" id="KW-1185">Reference proteome</keyword>
<reference evidence="2 3" key="1">
    <citation type="journal article" date="2018" name="MBio">
        <title>Comparative Genomics Reveals the Core Gene Toolbox for the Fungus-Insect Symbiosis.</title>
        <authorList>
            <person name="Wang Y."/>
            <person name="Stata M."/>
            <person name="Wang W."/>
            <person name="Stajich J.E."/>
            <person name="White M.M."/>
            <person name="Moncalvo J.M."/>
        </authorList>
    </citation>
    <scope>NUCLEOTIDE SEQUENCE [LARGE SCALE GENOMIC DNA]</scope>
    <source>
        <strain evidence="2 3">SWE-8-4</strain>
    </source>
</reference>
<sequence length="137" mass="15814">MNSNDESNSSKFDFPRYNEYSRINEAQTDKIKDEENCEEQQYKLRKIPLDASRTEIPAVNQQAARSPYSTQQSDQSLSSFLPLISSKKHNEPVEYCPENSLATDKPDASDTNNDKNYNYDEPKLSEYQEDIPFKSEA</sequence>
<comment type="caution">
    <text evidence="2">The sequence shown here is derived from an EMBL/GenBank/DDBJ whole genome shotgun (WGS) entry which is preliminary data.</text>
</comment>
<gene>
    <name evidence="2" type="ORF">BB561_006172</name>
</gene>